<organism evidence="1 2">
    <name type="scientific">Timema podura</name>
    <name type="common">Walking stick</name>
    <dbReference type="NCBI Taxonomy" id="61482"/>
    <lineage>
        <taxon>Eukaryota</taxon>
        <taxon>Metazoa</taxon>
        <taxon>Ecdysozoa</taxon>
        <taxon>Arthropoda</taxon>
        <taxon>Hexapoda</taxon>
        <taxon>Insecta</taxon>
        <taxon>Pterygota</taxon>
        <taxon>Neoptera</taxon>
        <taxon>Polyneoptera</taxon>
        <taxon>Phasmatodea</taxon>
        <taxon>Timematodea</taxon>
        <taxon>Timematoidea</taxon>
        <taxon>Timematidae</taxon>
        <taxon>Timema</taxon>
    </lineage>
</organism>
<evidence type="ECO:0000313" key="1">
    <source>
        <dbReference type="EMBL" id="CAG2056125.1"/>
    </source>
</evidence>
<dbReference type="Pfam" id="PF14945">
    <property type="entry name" value="LLC1"/>
    <property type="match status" value="1"/>
</dbReference>
<sequence length="270" mass="30455">MEGKNRGNSNMVHQDLTWRVQVESEETSAETWNHTWGWMLQEYKQMKEKLGQVCSKRPTDADITDDKVPVTREKRDDRSVKPFPETSCGEIGWLSSRREFQLEVHGPSPYTTRIPLHPPNHPYAMHYKSLVALPWHLSPRATKPFLQRHWLCLVAVKGVMIKGLLVIACVRCTKYKDTKLTLASSGESRAIVAWRTDTAIVAGVRTATARRDAISYSSRVLPLRIPKVNTVTPDCLSCLAAGRGSPPFEKPSVMRNTACWASGRAWANTD</sequence>
<dbReference type="PANTHER" id="PTHR31909">
    <property type="entry name" value="CHROMOSOME 20 ORF85 FAMILY MEMBER"/>
    <property type="match status" value="1"/>
</dbReference>
<evidence type="ECO:0000313" key="2">
    <source>
        <dbReference type="Proteomes" id="UP001153148"/>
    </source>
</evidence>
<dbReference type="Proteomes" id="UP001153148">
    <property type="component" value="Unassembled WGS sequence"/>
</dbReference>
<proteinExistence type="predicted"/>
<dbReference type="PANTHER" id="PTHR31909:SF3">
    <property type="entry name" value="SIMILAR TO PROTEIN C20ORF85 HOMOLOG"/>
    <property type="match status" value="1"/>
</dbReference>
<name>A0ABN7NK55_TIMPD</name>
<gene>
    <name evidence="1" type="ORF">TPAB3V08_LOCUS3120</name>
</gene>
<accession>A0ABN7NK55</accession>
<comment type="caution">
    <text evidence="1">The sequence shown here is derived from an EMBL/GenBank/DDBJ whole genome shotgun (WGS) entry which is preliminary data.</text>
</comment>
<reference evidence="1" key="1">
    <citation type="submission" date="2021-03" db="EMBL/GenBank/DDBJ databases">
        <authorList>
            <person name="Tran Van P."/>
        </authorList>
    </citation>
    <scope>NUCLEOTIDE SEQUENCE</scope>
</reference>
<dbReference type="EMBL" id="CAJPIN010003406">
    <property type="protein sequence ID" value="CAG2056125.1"/>
    <property type="molecule type" value="Genomic_DNA"/>
</dbReference>
<protein>
    <submittedName>
        <fullName evidence="1">Uncharacterized protein</fullName>
    </submittedName>
</protein>
<dbReference type="InterPro" id="IPR020339">
    <property type="entry name" value="C20orf85-like"/>
</dbReference>
<keyword evidence="2" id="KW-1185">Reference proteome</keyword>